<protein>
    <recommendedName>
        <fullName evidence="3">CxC1-like cysteine cluster associated with KDZ transposases domain-containing protein</fullName>
    </recommendedName>
</protein>
<evidence type="ECO:0000313" key="1">
    <source>
        <dbReference type="EMBL" id="KIM51194.1"/>
    </source>
</evidence>
<accession>A0A0C3D473</accession>
<dbReference type="STRING" id="1036808.A0A0C3D473"/>
<dbReference type="EMBL" id="KN822276">
    <property type="protein sequence ID" value="KIM51194.1"/>
    <property type="molecule type" value="Genomic_DNA"/>
</dbReference>
<dbReference type="AlphaFoldDB" id="A0A0C3D473"/>
<proteinExistence type="predicted"/>
<dbReference type="HOGENOM" id="CLU_004552_8_1_1"/>
<reference evidence="1 2" key="1">
    <citation type="submission" date="2014-04" db="EMBL/GenBank/DDBJ databases">
        <authorList>
            <consortium name="DOE Joint Genome Institute"/>
            <person name="Kuo A."/>
            <person name="Kohler A."/>
            <person name="Nagy L.G."/>
            <person name="Floudas D."/>
            <person name="Copeland A."/>
            <person name="Barry K.W."/>
            <person name="Cichocki N."/>
            <person name="Veneault-Fourrey C."/>
            <person name="LaButti K."/>
            <person name="Lindquist E.A."/>
            <person name="Lipzen A."/>
            <person name="Lundell T."/>
            <person name="Morin E."/>
            <person name="Murat C."/>
            <person name="Sun H."/>
            <person name="Tunlid A."/>
            <person name="Henrissat B."/>
            <person name="Grigoriev I.V."/>
            <person name="Hibbett D.S."/>
            <person name="Martin F."/>
            <person name="Nordberg H.P."/>
            <person name="Cantor M.N."/>
            <person name="Hua S.X."/>
        </authorList>
    </citation>
    <scope>NUCLEOTIDE SEQUENCE [LARGE SCALE GENOMIC DNA]</scope>
    <source>
        <strain evidence="1 2">Foug A</strain>
    </source>
</reference>
<reference evidence="2" key="2">
    <citation type="submission" date="2015-01" db="EMBL/GenBank/DDBJ databases">
        <title>Evolutionary Origins and Diversification of the Mycorrhizal Mutualists.</title>
        <authorList>
            <consortium name="DOE Joint Genome Institute"/>
            <consortium name="Mycorrhizal Genomics Consortium"/>
            <person name="Kohler A."/>
            <person name="Kuo A."/>
            <person name="Nagy L.G."/>
            <person name="Floudas D."/>
            <person name="Copeland A."/>
            <person name="Barry K.W."/>
            <person name="Cichocki N."/>
            <person name="Veneault-Fourrey C."/>
            <person name="LaButti K."/>
            <person name="Lindquist E.A."/>
            <person name="Lipzen A."/>
            <person name="Lundell T."/>
            <person name="Morin E."/>
            <person name="Murat C."/>
            <person name="Riley R."/>
            <person name="Ohm R."/>
            <person name="Sun H."/>
            <person name="Tunlid A."/>
            <person name="Henrissat B."/>
            <person name="Grigoriev I.V."/>
            <person name="Hibbett D.S."/>
            <person name="Martin F."/>
        </authorList>
    </citation>
    <scope>NUCLEOTIDE SEQUENCE [LARGE SCALE GENOMIC DNA]</scope>
    <source>
        <strain evidence="2">Foug A</strain>
    </source>
</reference>
<organism evidence="1 2">
    <name type="scientific">Scleroderma citrinum Foug A</name>
    <dbReference type="NCBI Taxonomy" id="1036808"/>
    <lineage>
        <taxon>Eukaryota</taxon>
        <taxon>Fungi</taxon>
        <taxon>Dikarya</taxon>
        <taxon>Basidiomycota</taxon>
        <taxon>Agaricomycotina</taxon>
        <taxon>Agaricomycetes</taxon>
        <taxon>Agaricomycetidae</taxon>
        <taxon>Boletales</taxon>
        <taxon>Sclerodermatineae</taxon>
        <taxon>Sclerodermataceae</taxon>
        <taxon>Scleroderma</taxon>
    </lineage>
</organism>
<dbReference type="InParanoid" id="A0A0C3D473"/>
<dbReference type="OrthoDB" id="2647060at2759"/>
<sequence length="74" mass="8348">IAQVLVHAGLFPTVPSQPRMAVSIDLLAFYRSLFEWSCDAINALASALHSHYVRRGFHMVNKYVCFASYIPFAM</sequence>
<evidence type="ECO:0008006" key="3">
    <source>
        <dbReference type="Google" id="ProtNLM"/>
    </source>
</evidence>
<evidence type="ECO:0000313" key="2">
    <source>
        <dbReference type="Proteomes" id="UP000053989"/>
    </source>
</evidence>
<name>A0A0C3D473_9AGAM</name>
<dbReference type="Proteomes" id="UP000053989">
    <property type="component" value="Unassembled WGS sequence"/>
</dbReference>
<gene>
    <name evidence="1" type="ORF">SCLCIDRAFT_143765</name>
</gene>
<feature type="non-terminal residue" evidence="1">
    <location>
        <position position="1"/>
    </location>
</feature>
<keyword evidence="2" id="KW-1185">Reference proteome</keyword>